<reference evidence="9" key="4">
    <citation type="submission" date="2015-06" db="UniProtKB">
        <authorList>
            <consortium name="EnsemblMetazoa"/>
        </authorList>
    </citation>
    <scope>IDENTIFICATION</scope>
</reference>
<evidence type="ECO:0000313" key="8">
    <source>
        <dbReference type="EMBL" id="ETN66651.1"/>
    </source>
</evidence>
<feature type="compositionally biased region" description="Basic and acidic residues" evidence="6">
    <location>
        <begin position="358"/>
        <end position="371"/>
    </location>
</feature>
<accession>W5JR89</accession>
<evidence type="ECO:0000256" key="3">
    <source>
        <dbReference type="ARBA" id="ARBA00023163"/>
    </source>
</evidence>
<protein>
    <recommendedName>
        <fullName evidence="7">HMG box domain-containing protein</fullName>
    </recommendedName>
</protein>
<evidence type="ECO:0000256" key="5">
    <source>
        <dbReference type="PROSITE-ProRule" id="PRU00267"/>
    </source>
</evidence>
<dbReference type="InterPro" id="IPR051356">
    <property type="entry name" value="SOX/SOX-like_TF"/>
</dbReference>
<evidence type="ECO:0000313" key="9">
    <source>
        <dbReference type="EnsemblMetazoa" id="ADAC001559-PA"/>
    </source>
</evidence>
<feature type="compositionally biased region" description="Low complexity" evidence="6">
    <location>
        <begin position="118"/>
        <end position="145"/>
    </location>
</feature>
<dbReference type="GO" id="GO:0000981">
    <property type="term" value="F:DNA-binding transcription factor activity, RNA polymerase II-specific"/>
    <property type="evidence" value="ECO:0007669"/>
    <property type="project" value="TreeGrafter"/>
</dbReference>
<dbReference type="CDD" id="cd22042">
    <property type="entry name" value="HMG-box_EGL13-like"/>
    <property type="match status" value="1"/>
</dbReference>
<dbReference type="PANTHER" id="PTHR45789:SF2">
    <property type="entry name" value="FI18025P1"/>
    <property type="match status" value="1"/>
</dbReference>
<evidence type="ECO:0000256" key="6">
    <source>
        <dbReference type="SAM" id="MobiDB-lite"/>
    </source>
</evidence>
<dbReference type="PANTHER" id="PTHR45789">
    <property type="entry name" value="FI18025P1"/>
    <property type="match status" value="1"/>
</dbReference>
<evidence type="ECO:0000256" key="4">
    <source>
        <dbReference type="ARBA" id="ARBA00023242"/>
    </source>
</evidence>
<evidence type="ECO:0000256" key="1">
    <source>
        <dbReference type="ARBA" id="ARBA00023015"/>
    </source>
</evidence>
<dbReference type="GO" id="GO:0005634">
    <property type="term" value="C:nucleus"/>
    <property type="evidence" value="ECO:0007669"/>
    <property type="project" value="UniProtKB-UniRule"/>
</dbReference>
<dbReference type="VEuPathDB" id="VectorBase:ADAR2_007363"/>
<reference evidence="8" key="3">
    <citation type="journal article" date="2013" name="Nucleic Acids Res.">
        <title>The genome of Anopheles darlingi, the main neotropical malaria vector.</title>
        <authorList>
            <person name="Marinotti O."/>
            <person name="Cerqueira G.C."/>
            <person name="de Almeida L.G."/>
            <person name="Ferro M.I."/>
            <person name="Loreto E.L."/>
            <person name="Zaha A."/>
            <person name="Teixeira S.M."/>
            <person name="Wespiser A.R."/>
            <person name="Almeida E Silva A."/>
            <person name="Schlindwein A.D."/>
            <person name="Pacheco A.C."/>
            <person name="Silva A.L."/>
            <person name="Graveley B.R."/>
            <person name="Walenz B.P."/>
            <person name="Lima Bde A."/>
            <person name="Ribeiro C.A."/>
            <person name="Nunes-Silva C.G."/>
            <person name="de Carvalho C.R."/>
            <person name="Soares C.M."/>
            <person name="de Menezes C.B."/>
            <person name="Matiolli C."/>
            <person name="Caffrey D."/>
            <person name="Araujo D.A."/>
            <person name="de Oliveira D.M."/>
            <person name="Golenbock D."/>
            <person name="Grisard E.C."/>
            <person name="Fantinatti-Garboggini F."/>
            <person name="de Carvalho F.M."/>
            <person name="Barcellos F.G."/>
            <person name="Prosdocimi F."/>
            <person name="May G."/>
            <person name="Azevedo Junior G.M."/>
            <person name="Guimaraes G.M."/>
            <person name="Goldman G.H."/>
            <person name="Padilha I.Q."/>
            <person name="Batista Jda S."/>
            <person name="Ferro J.A."/>
            <person name="Ribeiro J.M."/>
            <person name="Fietto J.L."/>
            <person name="Dabbas K.M."/>
            <person name="Cerdeira L."/>
            <person name="Agnez-Lima L.F."/>
            <person name="Brocchi M."/>
            <person name="de Carvalho M.O."/>
            <person name="Teixeira Mde M."/>
            <person name="Diniz Maia Mde M."/>
            <person name="Goldman M.H."/>
            <person name="Cruz Schneider M.P."/>
            <person name="Felipe M.S."/>
            <person name="Hungria M."/>
            <person name="Nicolas M.F."/>
            <person name="Pereira M."/>
            <person name="Montes M.A."/>
            <person name="Cantao M.E."/>
            <person name="Vincentz M."/>
            <person name="Rafael M.S."/>
            <person name="Silverman N."/>
            <person name="Stoco P.H."/>
            <person name="Souza R.C."/>
            <person name="Vicentini R."/>
            <person name="Gazzinelli R.T."/>
            <person name="Neves Rde O."/>
            <person name="Silva R."/>
            <person name="Astolfi-Filho S."/>
            <person name="Maciel T.E."/>
            <person name="Urmenyi T.P."/>
            <person name="Tadei W.P."/>
            <person name="Camargo E.P."/>
            <person name="de Vasconcelos A.T."/>
        </authorList>
    </citation>
    <scope>NUCLEOTIDE SEQUENCE</scope>
</reference>
<organism evidence="8">
    <name type="scientific">Anopheles darlingi</name>
    <name type="common">Mosquito</name>
    <dbReference type="NCBI Taxonomy" id="43151"/>
    <lineage>
        <taxon>Eukaryota</taxon>
        <taxon>Metazoa</taxon>
        <taxon>Ecdysozoa</taxon>
        <taxon>Arthropoda</taxon>
        <taxon>Hexapoda</taxon>
        <taxon>Insecta</taxon>
        <taxon>Pterygota</taxon>
        <taxon>Neoptera</taxon>
        <taxon>Endopterygota</taxon>
        <taxon>Diptera</taxon>
        <taxon>Nematocera</taxon>
        <taxon>Culicoidea</taxon>
        <taxon>Culicidae</taxon>
        <taxon>Anophelinae</taxon>
        <taxon>Anopheles</taxon>
    </lineage>
</organism>
<dbReference type="SMART" id="SM00398">
    <property type="entry name" value="HMG"/>
    <property type="match status" value="1"/>
</dbReference>
<dbReference type="GO" id="GO:0000978">
    <property type="term" value="F:RNA polymerase II cis-regulatory region sequence-specific DNA binding"/>
    <property type="evidence" value="ECO:0007669"/>
    <property type="project" value="TreeGrafter"/>
</dbReference>
<dbReference type="PROSITE" id="PS50118">
    <property type="entry name" value="HMG_BOX_2"/>
    <property type="match status" value="1"/>
</dbReference>
<sequence>MSEIYLMRLNLSLLDFPNEIPDTLLHDRNNRPQDTGERANMNCSSSQNNIKLIKRSFKESLYEKEKNINRLIMYFTIWREMLLKAEFGENRKFKQNNNSKGNVADVTVPVSNSGGSGHIAATTASTTTGTTTTSTSSSTVAGASGRLDACDGRRTMSPGGHPSSAPVPASTASSLSVSSTSSSSCSSSGSVVLPAGMLATAGNASSIVDCDIGSGLEPSSDSDNCIRRYQNVFQSITSCQLPPGVSASPERSVGGPPLPVPAAVATVGLCSYPATVGGTGVGRKNPRKRLQPLPSEPEPDQLTVAVLAAKQPMLSAQLGASPSGGLSYENYEQQQQQQQHHQQQHQQQQQQQQVQLGVKEDNQRYQTKEPDAPINLSKRKLSRESPLLPGLELSNGTKLPPGGPGGGGPFGAGLFGPPCDTDDVGPHRLELGVLSDKGLLAPVGLLDSKSESDKFFHKSAAGKRERLELEPSSLFDYSPDVGGGLHAKHAKLSLYHQSPSPHHRSSPDEKQQQQQQQQQQQTTAGLLGDPGYPPFFLNPTDHGGAGGNGVVVSASLSPFNSNAMLDNMNRHLLQRQQTMAAAAAAAAAQAQVQAAVGGGGGGGGSGGGTKKDKAMALAAAMDLGGGGGGAGGPDLGPSGRSRSSSTEKNHIKRPMNAFMVWAKDERRKILKACPDMHNSNISKILGARWKAMTNLEKQPYYEEQAKLSKQHMEKHPDYRYRPRPKRTCIIDGKKMRISEYKCLMKNRRQEIRQFWTRDFDCATEQQQKCPLKDPSQAKLIKNEAM</sequence>
<dbReference type="EnsemblMetazoa" id="ADAC001559-RA">
    <property type="protein sequence ID" value="ADAC001559-PA"/>
    <property type="gene ID" value="ADAC001559"/>
</dbReference>
<dbReference type="VEuPathDB" id="VectorBase:ADAC001559"/>
<dbReference type="InterPro" id="IPR009071">
    <property type="entry name" value="HMG_box_dom"/>
</dbReference>
<feature type="region of interest" description="Disordered" evidence="6">
    <location>
        <begin position="317"/>
        <end position="408"/>
    </location>
</feature>
<dbReference type="SUPFAM" id="SSF47095">
    <property type="entry name" value="HMG-box"/>
    <property type="match status" value="1"/>
</dbReference>
<dbReference type="HOGENOM" id="CLU_357237_0_0_1"/>
<reference evidence="8" key="2">
    <citation type="submission" date="2010-05" db="EMBL/GenBank/DDBJ databases">
        <authorList>
            <person name="Almeida L.G."/>
            <person name="Nicolas M.F."/>
            <person name="Souza R.C."/>
            <person name="Vasconcelos A.T.R."/>
        </authorList>
    </citation>
    <scope>NUCLEOTIDE SEQUENCE</scope>
</reference>
<dbReference type="InterPro" id="IPR036910">
    <property type="entry name" value="HMG_box_dom_sf"/>
</dbReference>
<dbReference type="AlphaFoldDB" id="W5JR89"/>
<keyword evidence="2 5" id="KW-0238">DNA-binding</keyword>
<feature type="DNA-binding region" description="HMG box" evidence="5">
    <location>
        <begin position="651"/>
        <end position="719"/>
    </location>
</feature>
<keyword evidence="4 5" id="KW-0539">Nucleus</keyword>
<dbReference type="Gene3D" id="1.10.30.10">
    <property type="entry name" value="High mobility group box domain"/>
    <property type="match status" value="1"/>
</dbReference>
<keyword evidence="3" id="KW-0804">Transcription</keyword>
<feature type="region of interest" description="Disordered" evidence="6">
    <location>
        <begin position="115"/>
        <end position="178"/>
    </location>
</feature>
<feature type="region of interest" description="Disordered" evidence="6">
    <location>
        <begin position="628"/>
        <end position="650"/>
    </location>
</feature>
<keyword evidence="1" id="KW-0805">Transcription regulation</keyword>
<dbReference type="FunFam" id="1.10.30.10:FF:000003">
    <property type="entry name" value="Putative transcription factor SOX-6"/>
    <property type="match status" value="1"/>
</dbReference>
<feature type="region of interest" description="Disordered" evidence="6">
    <location>
        <begin position="275"/>
        <end position="299"/>
    </location>
</feature>
<reference evidence="8 10" key="1">
    <citation type="journal article" date="2010" name="BMC Genomics">
        <title>Combination of measures distinguishes pre-miRNAs from other stem-loops in the genome of the newly sequenced Anopheles darlingi.</title>
        <authorList>
            <person name="Mendes N.D."/>
            <person name="Freitas A.T."/>
            <person name="Vasconcelos A.T."/>
            <person name="Sagot M.F."/>
        </authorList>
    </citation>
    <scope>NUCLEOTIDE SEQUENCE</scope>
</reference>
<proteinExistence type="predicted"/>
<evidence type="ECO:0000259" key="7">
    <source>
        <dbReference type="PROSITE" id="PS50118"/>
    </source>
</evidence>
<feature type="compositionally biased region" description="Low complexity" evidence="6">
    <location>
        <begin position="162"/>
        <end position="178"/>
    </location>
</feature>
<gene>
    <name evidence="8" type="ORF">AND_001559</name>
</gene>
<dbReference type="GO" id="GO:0045165">
    <property type="term" value="P:cell fate commitment"/>
    <property type="evidence" value="ECO:0007669"/>
    <property type="project" value="TreeGrafter"/>
</dbReference>
<dbReference type="STRING" id="43151.W5JR89"/>
<feature type="domain" description="HMG box" evidence="7">
    <location>
        <begin position="651"/>
        <end position="719"/>
    </location>
</feature>
<feature type="compositionally biased region" description="Low complexity" evidence="6">
    <location>
        <begin position="333"/>
        <end position="353"/>
    </location>
</feature>
<dbReference type="Pfam" id="PF00505">
    <property type="entry name" value="HMG_box"/>
    <property type="match status" value="1"/>
</dbReference>
<name>W5JR89_ANODA</name>
<evidence type="ECO:0000256" key="2">
    <source>
        <dbReference type="ARBA" id="ARBA00023125"/>
    </source>
</evidence>
<evidence type="ECO:0000313" key="10">
    <source>
        <dbReference type="Proteomes" id="UP000000673"/>
    </source>
</evidence>
<dbReference type="Proteomes" id="UP000000673">
    <property type="component" value="Unassembled WGS sequence"/>
</dbReference>
<feature type="compositionally biased region" description="Low complexity" evidence="6">
    <location>
        <begin position="512"/>
        <end position="521"/>
    </location>
</feature>
<dbReference type="OMA" id="SEYKCLM"/>
<feature type="region of interest" description="Disordered" evidence="6">
    <location>
        <begin position="496"/>
        <end position="543"/>
    </location>
</feature>
<keyword evidence="10" id="KW-1185">Reference proteome</keyword>
<dbReference type="EMBL" id="ADMH02000410">
    <property type="protein sequence ID" value="ETN66651.1"/>
    <property type="molecule type" value="Genomic_DNA"/>
</dbReference>
<dbReference type="eggNOG" id="KOG0528">
    <property type="taxonomic scope" value="Eukaryota"/>
</dbReference>